<evidence type="ECO:0000259" key="12">
    <source>
        <dbReference type="Pfam" id="PF26002"/>
    </source>
</evidence>
<keyword evidence="5 9" id="KW-0997">Cell inner membrane</keyword>
<evidence type="ECO:0000256" key="5">
    <source>
        <dbReference type="ARBA" id="ARBA00022519"/>
    </source>
</evidence>
<dbReference type="Pfam" id="PF25994">
    <property type="entry name" value="HH_AprE"/>
    <property type="match status" value="1"/>
</dbReference>
<dbReference type="SUPFAM" id="SSF111369">
    <property type="entry name" value="HlyD-like secretion proteins"/>
    <property type="match status" value="1"/>
</dbReference>
<dbReference type="InterPro" id="IPR058781">
    <property type="entry name" value="HH_AprE-like"/>
</dbReference>
<name>A0ABS1DH43_9PROT</name>
<feature type="transmembrane region" description="Helical" evidence="9">
    <location>
        <begin position="63"/>
        <end position="84"/>
    </location>
</feature>
<evidence type="ECO:0000256" key="10">
    <source>
        <dbReference type="SAM" id="Coils"/>
    </source>
</evidence>
<organism evidence="13 14">
    <name type="scientific">Rhodovibrio sodomensis</name>
    <dbReference type="NCBI Taxonomy" id="1088"/>
    <lineage>
        <taxon>Bacteria</taxon>
        <taxon>Pseudomonadati</taxon>
        <taxon>Pseudomonadota</taxon>
        <taxon>Alphaproteobacteria</taxon>
        <taxon>Rhodospirillales</taxon>
        <taxon>Rhodovibrionaceae</taxon>
        <taxon>Rhodovibrio</taxon>
    </lineage>
</organism>
<keyword evidence="4 9" id="KW-1003">Cell membrane</keyword>
<keyword evidence="3 9" id="KW-0813">Transport</keyword>
<evidence type="ECO:0000256" key="6">
    <source>
        <dbReference type="ARBA" id="ARBA00022692"/>
    </source>
</evidence>
<evidence type="ECO:0000256" key="7">
    <source>
        <dbReference type="ARBA" id="ARBA00022989"/>
    </source>
</evidence>
<keyword evidence="14" id="KW-1185">Reference proteome</keyword>
<dbReference type="NCBIfam" id="TIGR01843">
    <property type="entry name" value="type_I_hlyD"/>
    <property type="match status" value="1"/>
</dbReference>
<dbReference type="Pfam" id="PF26002">
    <property type="entry name" value="Beta-barrel_AprE"/>
    <property type="match status" value="1"/>
</dbReference>
<dbReference type="InterPro" id="IPR010129">
    <property type="entry name" value="T1SS_HlyD"/>
</dbReference>
<gene>
    <name evidence="13" type="ORF">CKO28_11765</name>
</gene>
<evidence type="ECO:0000256" key="4">
    <source>
        <dbReference type="ARBA" id="ARBA00022475"/>
    </source>
</evidence>
<dbReference type="PANTHER" id="PTHR30386">
    <property type="entry name" value="MEMBRANE FUSION SUBUNIT OF EMRAB-TOLC MULTIDRUG EFFLUX PUMP"/>
    <property type="match status" value="1"/>
</dbReference>
<evidence type="ECO:0000256" key="8">
    <source>
        <dbReference type="ARBA" id="ARBA00023136"/>
    </source>
</evidence>
<dbReference type="Gene3D" id="1.10.287.1490">
    <property type="match status" value="1"/>
</dbReference>
<proteinExistence type="inferred from homology"/>
<dbReference type="Proteomes" id="UP001296873">
    <property type="component" value="Unassembled WGS sequence"/>
</dbReference>
<evidence type="ECO:0000259" key="11">
    <source>
        <dbReference type="Pfam" id="PF25994"/>
    </source>
</evidence>
<evidence type="ECO:0000256" key="2">
    <source>
        <dbReference type="ARBA" id="ARBA00009477"/>
    </source>
</evidence>
<dbReference type="PRINTS" id="PR01490">
    <property type="entry name" value="RTXTOXIND"/>
</dbReference>
<evidence type="ECO:0000256" key="9">
    <source>
        <dbReference type="RuleBase" id="RU365093"/>
    </source>
</evidence>
<evidence type="ECO:0000256" key="1">
    <source>
        <dbReference type="ARBA" id="ARBA00004377"/>
    </source>
</evidence>
<comment type="caution">
    <text evidence="13">The sequence shown here is derived from an EMBL/GenBank/DDBJ whole genome shotgun (WGS) entry which is preliminary data.</text>
</comment>
<accession>A0ABS1DH43</accession>
<dbReference type="PANTHER" id="PTHR30386:SF17">
    <property type="entry name" value="ALKALINE PROTEASE SECRETION PROTEIN APRE"/>
    <property type="match status" value="1"/>
</dbReference>
<keyword evidence="6 9" id="KW-0812">Transmembrane</keyword>
<keyword evidence="8 9" id="KW-0472">Membrane</keyword>
<sequence length="488" mass="53989">MHTCPAPTRRSSREPKGRRILADRNLKPAERSGEVVEFGRPADQAIHTGTTKPTYQPGSPYKVVAIGAVIVLVAFFGLGTWAALAPLDSAALAPGTVTVESNRKLVQHPEGGVVREISVAEGARVREGDLLVKLDPVAPRANFEAVRQKLNSALARRARLKTERANKAPIEFPRELVQQADEGEAQARQVMATARNQFRQRRQSLQGQTAIQRERISQIEQKIAGLKAQRNSHERQVSIMRDELAGLRDLYEKGYYPRTRILEMERELARLDGQIGSTTASIAQARNAISEARLQIEQLRQEFNQEVARSLSEVEDQVAELRQQLVVAAQKLDRTAIRAPQDGVVQNLTVHTVGGVVRAGAEIMQVIPVQDRLIIEAEVTPRDIDIVEQGQNAEVRMSALSGRTTPTLIGTVTHVSPDRVVREQESGQTRSFYKARVEIPPEELDKLGTQKLQAGMPAEVLINTGEQTVLDYLIRPITDAMARGFIEP</sequence>
<dbReference type="InterPro" id="IPR058982">
    <property type="entry name" value="Beta-barrel_AprE"/>
</dbReference>
<evidence type="ECO:0000256" key="3">
    <source>
        <dbReference type="ARBA" id="ARBA00022448"/>
    </source>
</evidence>
<evidence type="ECO:0000313" key="14">
    <source>
        <dbReference type="Proteomes" id="UP001296873"/>
    </source>
</evidence>
<dbReference type="InterPro" id="IPR050739">
    <property type="entry name" value="MFP"/>
</dbReference>
<dbReference type="EMBL" id="NRRL01000028">
    <property type="protein sequence ID" value="MBK1668705.1"/>
    <property type="molecule type" value="Genomic_DNA"/>
</dbReference>
<feature type="domain" description="AprE-like long alpha-helical hairpin" evidence="11">
    <location>
        <begin position="140"/>
        <end position="330"/>
    </location>
</feature>
<comment type="subcellular location">
    <subcellularLocation>
        <location evidence="1 9">Cell inner membrane</location>
        <topology evidence="1 9">Single-pass membrane protein</topology>
    </subcellularLocation>
</comment>
<dbReference type="Gene3D" id="2.40.50.100">
    <property type="match status" value="1"/>
</dbReference>
<dbReference type="Gene3D" id="2.40.30.170">
    <property type="match status" value="1"/>
</dbReference>
<keyword evidence="7 9" id="KW-1133">Transmembrane helix</keyword>
<evidence type="ECO:0000313" key="13">
    <source>
        <dbReference type="EMBL" id="MBK1668705.1"/>
    </source>
</evidence>
<feature type="domain" description="AprE-like beta-barrel" evidence="12">
    <location>
        <begin position="373"/>
        <end position="465"/>
    </location>
</feature>
<reference evidence="13 14" key="1">
    <citation type="journal article" date="2020" name="Microorganisms">
        <title>Osmotic Adaptation and Compatible Solute Biosynthesis of Phototrophic Bacteria as Revealed from Genome Analyses.</title>
        <authorList>
            <person name="Imhoff J.F."/>
            <person name="Rahn T."/>
            <person name="Kunzel S."/>
            <person name="Keller A."/>
            <person name="Neulinger S.C."/>
        </authorList>
    </citation>
    <scope>NUCLEOTIDE SEQUENCE [LARGE SCALE GENOMIC DNA]</scope>
    <source>
        <strain evidence="13 14">DSM 9895</strain>
    </source>
</reference>
<comment type="similarity">
    <text evidence="2 9">Belongs to the membrane fusion protein (MFP) (TC 8.A.1) family.</text>
</comment>
<keyword evidence="10" id="KW-0175">Coiled coil</keyword>
<feature type="coiled-coil region" evidence="10">
    <location>
        <begin position="282"/>
        <end position="331"/>
    </location>
</feature>
<protein>
    <recommendedName>
        <fullName evidence="9">Membrane fusion protein (MFP) family protein</fullName>
    </recommendedName>
</protein>
<feature type="coiled-coil region" evidence="10">
    <location>
        <begin position="216"/>
        <end position="243"/>
    </location>
</feature>